<dbReference type="EMBL" id="LTAY01000010">
    <property type="protein sequence ID" value="OPX50832.1"/>
    <property type="molecule type" value="Genomic_DNA"/>
</dbReference>
<organism evidence="1 2">
    <name type="scientific">Clostridium thermobutyricum DSM 4928</name>
    <dbReference type="NCBI Taxonomy" id="1121339"/>
    <lineage>
        <taxon>Bacteria</taxon>
        <taxon>Bacillati</taxon>
        <taxon>Bacillota</taxon>
        <taxon>Clostridia</taxon>
        <taxon>Eubacteriales</taxon>
        <taxon>Clostridiaceae</taxon>
        <taxon>Clostridium</taxon>
    </lineage>
</organism>
<dbReference type="CDD" id="cd00085">
    <property type="entry name" value="HNHc"/>
    <property type="match status" value="1"/>
</dbReference>
<comment type="caution">
    <text evidence="1">The sequence shown here is derived from an EMBL/GenBank/DDBJ whole genome shotgun (WGS) entry which is preliminary data.</text>
</comment>
<sequence>MYFCEICKKPADIHHIVHRSEGGFDIEINYMHLCNEHHRGKNGPHHNIEKDIEYKINLQKKLYKILNKPYYSIKELMTILNASKNIVKRITKDLKLYKEGYKKDHIIFSIMGNSYYPEDLLQTLELQNICNEIYKIE</sequence>
<reference evidence="1 2" key="1">
    <citation type="submission" date="2016-02" db="EMBL/GenBank/DDBJ databases">
        <title>Genome sequence of Clostridium thermobutyricum DSM 4928.</title>
        <authorList>
            <person name="Poehlein A."/>
            <person name="Daniel R."/>
        </authorList>
    </citation>
    <scope>NUCLEOTIDE SEQUENCE [LARGE SCALE GENOMIC DNA]</scope>
    <source>
        <strain evidence="1 2">DSM 4928</strain>
    </source>
</reference>
<evidence type="ECO:0000313" key="2">
    <source>
        <dbReference type="Proteomes" id="UP000191448"/>
    </source>
</evidence>
<dbReference type="RefSeq" id="WP_002598794.1">
    <property type="nucleotide sequence ID" value="NZ_LTAY01000010.1"/>
</dbReference>
<accession>A0A1V4SYX3</accession>
<evidence type="ECO:0000313" key="1">
    <source>
        <dbReference type="EMBL" id="OPX50832.1"/>
    </source>
</evidence>
<name>A0A1V4SYX3_9CLOT</name>
<dbReference type="AlphaFoldDB" id="A0A1V4SYX3"/>
<protein>
    <recommendedName>
        <fullName evidence="3">HNH endonuclease</fullName>
    </recommendedName>
</protein>
<dbReference type="InterPro" id="IPR003615">
    <property type="entry name" value="HNH_nuc"/>
</dbReference>
<gene>
    <name evidence="1" type="ORF">CLTHE_01120</name>
</gene>
<evidence type="ECO:0008006" key="3">
    <source>
        <dbReference type="Google" id="ProtNLM"/>
    </source>
</evidence>
<dbReference type="Proteomes" id="UP000191448">
    <property type="component" value="Unassembled WGS sequence"/>
</dbReference>
<proteinExistence type="predicted"/>
<dbReference type="OrthoDB" id="1936553at2"/>